<dbReference type="PANTHER" id="PTHR43708:SF8">
    <property type="entry name" value="OXIDOREDUCTASE"/>
    <property type="match status" value="1"/>
</dbReference>
<dbReference type="PANTHER" id="PTHR43708">
    <property type="entry name" value="CONSERVED EXPRESSED OXIDOREDUCTASE (EUROFUNG)"/>
    <property type="match status" value="1"/>
</dbReference>
<comment type="caution">
    <text evidence="5">The sequence shown here is derived from an EMBL/GenBank/DDBJ whole genome shotgun (WGS) entry which is preliminary data.</text>
</comment>
<keyword evidence="1" id="KW-0520">NAD</keyword>
<dbReference type="Gene3D" id="3.30.360.10">
    <property type="entry name" value="Dihydrodipicolinate Reductase, domain 2"/>
    <property type="match status" value="1"/>
</dbReference>
<dbReference type="SUPFAM" id="SSF51735">
    <property type="entry name" value="NAD(P)-binding Rossmann-fold domains"/>
    <property type="match status" value="1"/>
</dbReference>
<dbReference type="InterPro" id="IPR036291">
    <property type="entry name" value="NAD(P)-bd_dom_sf"/>
</dbReference>
<dbReference type="Pfam" id="PF22725">
    <property type="entry name" value="GFO_IDH_MocA_C3"/>
    <property type="match status" value="1"/>
</dbReference>
<dbReference type="EMBL" id="BAAAPM010000003">
    <property type="protein sequence ID" value="GAA1723221.1"/>
    <property type="molecule type" value="Genomic_DNA"/>
</dbReference>
<feature type="domain" description="Gfo/Idh/MocA-like oxidoreductase N-terminal" evidence="3">
    <location>
        <begin position="17"/>
        <end position="128"/>
    </location>
</feature>
<dbReference type="InterPro" id="IPR000683">
    <property type="entry name" value="Gfo/Idh/MocA-like_OxRdtase_N"/>
</dbReference>
<sequence length="377" mass="38388">MPDRPTPLTSPLTSPLTVGLVGSGLMAHAHAPAWRALGADLVVHSLDGAPELAAAHSGRVARTLDELLDVADVVDVATPTSTHLDVAAAALTAGRHVLCEKPLARTASDAAALLGAARAADRQLYPGHVVRYFPEYAVLRGAVRAGDVGTPAVLRFARGGAFPAWSPWFADEAQSGGIVLDLMIHDLDVARWVAGEITSVFATRRSVVADGAPHALAHVVLTHAGGAISHVRGSWGASHTTFATSFHVAGDYGVLRFDSADAGGVRTDLAAVASGGQERPEPAAGESPYLTEIREVARAFTSSSAALPDDHPQHPRVSAVDGVIAVELAEAALASVASGAPVALDTAARVRGLGGTPEPPSGATLAVVDRTSAGSPA</sequence>
<gene>
    <name evidence="5" type="ORF">GCM10009809_18830</name>
</gene>
<dbReference type="InterPro" id="IPR055170">
    <property type="entry name" value="GFO_IDH_MocA-like_dom"/>
</dbReference>
<name>A0ABN2JDD5_9MICO</name>
<keyword evidence="6" id="KW-1185">Reference proteome</keyword>
<evidence type="ECO:0000259" key="4">
    <source>
        <dbReference type="Pfam" id="PF22725"/>
    </source>
</evidence>
<reference evidence="5 6" key="1">
    <citation type="journal article" date="2019" name="Int. J. Syst. Evol. Microbiol.">
        <title>The Global Catalogue of Microorganisms (GCM) 10K type strain sequencing project: providing services to taxonomists for standard genome sequencing and annotation.</title>
        <authorList>
            <consortium name="The Broad Institute Genomics Platform"/>
            <consortium name="The Broad Institute Genome Sequencing Center for Infectious Disease"/>
            <person name="Wu L."/>
            <person name="Ma J."/>
        </authorList>
    </citation>
    <scope>NUCLEOTIDE SEQUENCE [LARGE SCALE GENOMIC DNA]</scope>
    <source>
        <strain evidence="5 6">JCM 15589</strain>
    </source>
</reference>
<dbReference type="SUPFAM" id="SSF55347">
    <property type="entry name" value="Glyceraldehyde-3-phosphate dehydrogenase-like, C-terminal domain"/>
    <property type="match status" value="1"/>
</dbReference>
<dbReference type="Proteomes" id="UP001501138">
    <property type="component" value="Unassembled WGS sequence"/>
</dbReference>
<evidence type="ECO:0000313" key="5">
    <source>
        <dbReference type="EMBL" id="GAA1723221.1"/>
    </source>
</evidence>
<feature type="domain" description="GFO/IDH/MocA-like oxidoreductase" evidence="4">
    <location>
        <begin position="138"/>
        <end position="255"/>
    </location>
</feature>
<evidence type="ECO:0000259" key="3">
    <source>
        <dbReference type="Pfam" id="PF01408"/>
    </source>
</evidence>
<dbReference type="Pfam" id="PF01408">
    <property type="entry name" value="GFO_IDH_MocA"/>
    <property type="match status" value="1"/>
</dbReference>
<feature type="region of interest" description="Disordered" evidence="2">
    <location>
        <begin position="351"/>
        <end position="377"/>
    </location>
</feature>
<protein>
    <submittedName>
        <fullName evidence="5">Gfo/Idh/MocA family oxidoreductase</fullName>
    </submittedName>
</protein>
<evidence type="ECO:0000313" key="6">
    <source>
        <dbReference type="Proteomes" id="UP001501138"/>
    </source>
</evidence>
<evidence type="ECO:0000256" key="1">
    <source>
        <dbReference type="ARBA" id="ARBA00023027"/>
    </source>
</evidence>
<dbReference type="Gene3D" id="3.40.50.720">
    <property type="entry name" value="NAD(P)-binding Rossmann-like Domain"/>
    <property type="match status" value="1"/>
</dbReference>
<proteinExistence type="predicted"/>
<dbReference type="RefSeq" id="WP_344247906.1">
    <property type="nucleotide sequence ID" value="NZ_BAAAPM010000003.1"/>
</dbReference>
<evidence type="ECO:0000256" key="2">
    <source>
        <dbReference type="SAM" id="MobiDB-lite"/>
    </source>
</evidence>
<accession>A0ABN2JDD5</accession>
<organism evidence="5 6">
    <name type="scientific">Isoptericola hypogeus</name>
    <dbReference type="NCBI Taxonomy" id="300179"/>
    <lineage>
        <taxon>Bacteria</taxon>
        <taxon>Bacillati</taxon>
        <taxon>Actinomycetota</taxon>
        <taxon>Actinomycetes</taxon>
        <taxon>Micrococcales</taxon>
        <taxon>Promicromonosporaceae</taxon>
        <taxon>Isoptericola</taxon>
    </lineage>
</organism>
<dbReference type="InterPro" id="IPR051317">
    <property type="entry name" value="Gfo/Idh/MocA_oxidoreduct"/>
</dbReference>